<feature type="coiled-coil region" evidence="1">
    <location>
        <begin position="3584"/>
        <end position="3618"/>
    </location>
</feature>
<evidence type="ECO:0000313" key="4">
    <source>
        <dbReference type="EMBL" id="KDO27716.1"/>
    </source>
</evidence>
<dbReference type="Gene3D" id="2.10.50.10">
    <property type="entry name" value="Tumor Necrosis Factor Receptor, subunit A, domain 2"/>
    <property type="match status" value="8"/>
</dbReference>
<dbReference type="SUPFAM" id="SSF57184">
    <property type="entry name" value="Growth factor receptor domain"/>
    <property type="match status" value="11"/>
</dbReference>
<proteinExistence type="predicted"/>
<protein>
    <submittedName>
        <fullName evidence="4">Uncharacterized protein</fullName>
    </submittedName>
</protein>
<dbReference type="Proteomes" id="UP000030745">
    <property type="component" value="Unassembled WGS sequence"/>
</dbReference>
<feature type="signal peptide" evidence="3">
    <location>
        <begin position="1"/>
        <end position="20"/>
    </location>
</feature>
<sequence>MRHLDLLCLLLATLYTGIQGSWFSLSPTPSARRLDVSATPVVTSTNVVVGRATNLSIVFAFSQPIPVNATLALQLPPPFAYVNIAPSLPLLAITSYDASGAQVLRSSSTTLDFSLNNTAAIAAGTVVNITLPNVHVPPSTGVQDTYHVALLDDQNQQVTLVSILGSVLQSAPLNLGYLGVQSLRAGQDAGLMVVFSNALDIPSNGEVIVSLNPSYQLSVNTTLHMLSHIGNYSMTHASSVLKIQRDGSTITSGSTIAFWLSSLLNPPTDGIVASPGVVSTATNEGYLLESTAMSSLPIYSAAANCLGQCAAGFYASAFNASNDVCTACYAGAYCTGGTGYYSNANSANCTVCPAGSYCATTSMPPVACTPGTYSSKYGVHPMPRWHAISGSQTSCTLCPAGAMCPTTTSISPLPCAQGTYSIAGATSCTSCPVGKYCPYVNQSVALACAPGTFSVGLASANCTLCPSGYQCPAVDGTGNALCPAGYFSTGGATACTKCPPGHACPSTDTNVQLPCSSGYYSTGGQTACVPCPAGFACADPTSGAKTACAFGTFSGGGQASCTPCPAGFLCPSVSNSSITPCGLGLYSLTGQGTCTSCPAGYSCSNLTTTPQPCAPGYYSLAGWTSCSPCMPGYECPHPDQPPQPCPIGYWSPGTILNCLECNPGYRCSLASTSPTPPADACPAGGYCNPPTTFFMCPPGTYGNTTAGESVDQACAPCPQGFYCGSGSTAVSMASCPPGFYCPVGTSYSSAFPCPAGQYNPNPNAGSSMACVNCPAGSYCPAGSPLPAICPSGSFCPAGTQSATQYLCPAGTFGGNNTGIVSGSQCIPCTVGNYCPPGSVSPTPCPAGRYNPSTSASGLYECLLCPQGMSCPHVGQIAVTDPCAPGHYCPVGTVSAISYPCPAGTYTDAISLVRINDCTICPERYACLSGTGNNMLQMLPCAAGFFCPNGTAFPKQFPCPPGYWSSLGSLAAASECTICPPGSYCAGGNSVIDGPCGRGHYCPIGTALPTTYPCPSGTYTALTNLTDPTQCTACPPGAYCPTGSVTPVLCPPGSYTSVTNTAAPGPGTFPTCTTCPSGFYCPLGSVAPLPCGVGKSSPMASFTCQACPAGYFCGSNTTATELLPTSAGTWNLRGSLFGRCYNGTYCPGSMNYEPTLETNACPQGYYCPMATPSPVYCPAGTFNNVTGQDALADCIPTPAGFFSLPASVVPTGECSPGYYCPSMSTSDTQVACPPRYYLNRTQGRSQDDCAVCPAGKYCTIASTVPTDCPRGYYCITGTSNPEPCPLGTYGNATGLKMMENCLTCLPGMYCDGTALTNPSGPCDAGFYCTAGSYTSAPSGSAGTSGNGQGGQYIGGLCQKGGYCPLGSSTSLPCPAGTFNNATGAQSFSDCTNCPPGYYCQSLGLSLPTDVCAAGYFCVSGATTPTQYESPIGHFSPAGAYSPSACPPGTFNNQVRQSQCANCPARFYCNGTATVQPAVCPQGYYCPASTALPQKCPAGTYSNLTGLAATTDCLSCPPGFFCQTSGLVQPSGPCMAGYTCTGGAMFPNPNGQSYGTICPAGMYCPLGSALPLPCPLGTYRPNTLGQNLTDCTPSPGGTFSNATGLTAPTGVCSAGYYCTSTAFIATPTDGVTGNLCPVGFFCPLGSSSPLKCVEGTYASSLGQALCTPCPAGSFCDGVLTDRHQVCPQGAYCPPSTGASQPPCPVGSFNNGTGLPAITNCTVCTPGSFCASVGLVQPTALCQAGFFCNAGAVNAFGQTTSQLVNGTLSANASSCPSGSYCPVGTYQPVPCPVGTYLPTRGGRQLSDCQLCTPGQYFDTTGAVAPSGPCDPGYFCQHNNAVARPTTNFCPSGSSAPTLCAAGTYSISTGASQCTPCPAGYYCPSGTSDYSGLACPQGFYCPQGTRTMHEYPCPKGTYSNQTMLQNVTQCVYAPGGMYVDIVGAVGQCMSGFYCLRGATSVSPNDQEELWAGQCPVGTFCPNATALPTPCEAGHYCASSDLQKASPCSPGFYCVQGSYTPTPTGQVVANGIIGNECPAGTYCPAGTSNPIPCPSGTFSSVKQLGNVTQCLPCSAGYSCPNTGTILPSVPCPPTVYCPGNNVQVTCPLGHYCPGGVLTAPVPCAAGSFANITGLAACFGCPARAYCGTGTIIPVSCPAGYYCPTNTTFAHEYPCLPGTFSNISALASPLECALCPPGQYCSGLPPTLSPTGPCAPGYFCALGARTRMPVDSTGGVCSDRFVCLGGASVSNPVDGVTGRLCNPGSFCVNGTEQACPLHTYAAIGGQSSCDACPLGRYCPGNTSVPSPCPQRYYCPVGPPVLCPNGTYGAQMGLELASQCSSCPSGMYCTDGTITGPCASGYFCKFGNYQPNPLNYHQSLLPWQQQSGGACPIGYYCTQNTTDPLPCPGNSSRLSPFGTELYDCAACPAGKSCLDGTVTVDCPVGYYCPYAQLPQPCPKGTVNDTAFDCPAGSFCLRGAPDASPCPAGTYLPTTGGSSVSSCRVCPAGYECPLGSITPIVCEAGFYCPAGSGNMTICAPGFYCPFNSTAGVPCSAGYYCPMGAFNQTACTFGTYCPPRASSPVPCPFGSLSLLRPNGSLYSSRSEACQLCPKGTYGNGANCTTCPEGFVCLEGCTSPTPRNASMDNGYPCPAGYYCGNGTFQEQPCPVGTFNPLTMGTSLNTSCMPCAANTYQYQVGQATCYPCSTSSNAALGSAQCQCVGQNRAFQKSDGYCICEPGYEYYDSNGILRSDSDDTADCQPVVYPRCGSSQVRSASGSCVDPSSVSCASACNGGTGTFLATSGICTCTNAPSLDSVCDSACRATTTQLRLNPLTSTLQYYDPSTNVYTPVPAADQGAITGSLSCNTNTSTSCQVLSMQVGGNAFSGTYSNVLPGTSQRRRLTASTGILNPMLCLQKSDSVLFSISGASYPVYMKDSLMNTNPSFDYGPFRSLQEAMASNASIVSAFAYTFTAAGTYVFALSNNSAALTIVTVMETGVKCPTDGPIVPMSQGNLIVLSAKPSSNIIMAPNWGLIAGLLCALFGVVAGMIGGLYYFRRKSWVAQHSSAGGYKDKARGFNLNNLHTKGSVVKKTAKAVNEADGAVLPEDLEAKPEVQASGDYVPELNRWDDDDLGIRELVDRLQFHHDSVEKAFHDQETGAAKMMKMLQNEADELKMLLASLVVAQKSQDKDKAPASNCDAELVLLDTLQKNAADRADFVASLSDAELRVANAARELHTLVHPKTSLAGAIMDELASPTLSSPTFATLLANLASFEASVVAETGLLPTLQSEANRRRVQSAVWKAFGHTTKELLPPTLLEAKAKCEAAHGESDGAAGEACDYLVKFASVVPTYTKKLHDFADTFRSEWQHAVEQQNPALLKPVRVKYEKVLGTLLKELQSGTTKLSQRVHADQQALTSARARFVPATTHLDTELAQLRDHLVTTQPIVVDDDEEPTSDVKELVTQLRALLANPGQLQFAAPALNLDKLIDDVATDKVAAHPAEAVMDDADEALLGVELRREVDRDNERLEKLKTDFLATLEAKPNLGEAERESLLDAFNEDMAHLQTTLALEREKHQEQLRNRLAIRKLKKDTELEALLQDEALEEEMLEKQEAEMQALERAFAEEQAKIEAEFDFGEPDMDFGEPDMDFGEPDMDFGHTNNDGDMMLPPSRNASHQDERADPVGRMLDSFDEKWREKQANLDDEHARAKQRLKDRLRHKRDRIQDPAQDALLHAAETLQAQLLDRAFETQRDKVRNEALLKKTMSMTPADALDKVVHDNAAIWAAPASGQPLPPELEQLQHELTQALEIEHDLLTSAQLLEKAQFSSLAESDQTTLDAIYKDFDAKWKERQALQESDEARNKRKLMERLQAKAASPRDAFAVSLDDVTEKALLHGLAAERDALETIGALLKANDASQANDADVAALQATFARDWARQKQLLATETALKRAQLAARLARQKQLIDAMPAGVKDAALAILAYENAIAERQVVRETDVATEALHAVILTDKATLDTLSVDDKAFIQRLLDEHATKWANRQRALKDDHAAAKANLARRLQVRGDAKPLSALAMKALDDTFKVAGESLALAALLEKAQLVAGVDTKWQQRRRELDMAEATVRHELQAMNEATPEALDELEHSMALQRETLELAADQEAHQVRALEAAMSGEDDKAANDDDDLRRVQSEYAAACARRQKELDDEAAARRAKLADRVRRQRLANEALPSDEKAAANHALEVEAAVETRQVELDTALQKEAIATSRLVQAAKSHSLSPVDNADIENLLASHEKKWADRNRLLADDQALAKAALADRLKKRQNKALNAVETAGLELHTNVVAEALATAALIEKVQLGIELSAPDAKALKELTTEHDAKWKKRRDELAAAEADGKRVLAQDPTTTPERIEELVAIVAKERELVDHLEHVEAAQLASLALPPSTAAVDDNEAAIASLQEAFQRHRQRERDLADAEAQL</sequence>
<dbReference type="VEuPathDB" id="FungiDB:SPRG_22196"/>
<gene>
    <name evidence="4" type="ORF">SPRG_22196</name>
</gene>
<evidence type="ECO:0000313" key="5">
    <source>
        <dbReference type="Proteomes" id="UP000030745"/>
    </source>
</evidence>
<dbReference type="PANTHER" id="PTHR47236:SF4">
    <property type="entry name" value="GENE 9195-RELATED"/>
    <property type="match status" value="1"/>
</dbReference>
<dbReference type="GeneID" id="24142579"/>
<feature type="non-terminal residue" evidence="4">
    <location>
        <position position="4457"/>
    </location>
</feature>
<keyword evidence="3" id="KW-0732">Signal</keyword>
<dbReference type="EMBL" id="KK583215">
    <property type="protein sequence ID" value="KDO27716.1"/>
    <property type="molecule type" value="Genomic_DNA"/>
</dbReference>
<keyword evidence="1" id="KW-0175">Coiled coil</keyword>
<feature type="coiled-coil region" evidence="1">
    <location>
        <begin position="4426"/>
        <end position="4456"/>
    </location>
</feature>
<keyword evidence="2" id="KW-0472">Membrane</keyword>
<dbReference type="OMA" id="DFGEPDM"/>
<evidence type="ECO:0000256" key="2">
    <source>
        <dbReference type="SAM" id="Phobius"/>
    </source>
</evidence>
<accession>A0A067CMH4</accession>
<name>A0A067CMH4_SAPPC</name>
<dbReference type="RefSeq" id="XP_012201630.1">
    <property type="nucleotide sequence ID" value="XM_012346240.1"/>
</dbReference>
<dbReference type="OrthoDB" id="75952at2759"/>
<keyword evidence="2" id="KW-1133">Transmembrane helix</keyword>
<dbReference type="InterPro" id="IPR009030">
    <property type="entry name" value="Growth_fac_rcpt_cys_sf"/>
</dbReference>
<feature type="transmembrane region" description="Helical" evidence="2">
    <location>
        <begin position="3022"/>
        <end position="3046"/>
    </location>
</feature>
<feature type="coiled-coil region" evidence="1">
    <location>
        <begin position="4121"/>
        <end position="4152"/>
    </location>
</feature>
<evidence type="ECO:0000256" key="3">
    <source>
        <dbReference type="SAM" id="SignalP"/>
    </source>
</evidence>
<reference evidence="4 5" key="1">
    <citation type="journal article" date="2013" name="PLoS Genet.">
        <title>Distinctive expansion of potential virulence genes in the genome of the oomycete fish pathogen Saprolegnia parasitica.</title>
        <authorList>
            <person name="Jiang R.H."/>
            <person name="de Bruijn I."/>
            <person name="Haas B.J."/>
            <person name="Belmonte R."/>
            <person name="Lobach L."/>
            <person name="Christie J."/>
            <person name="van den Ackerveken G."/>
            <person name="Bottin A."/>
            <person name="Bulone V."/>
            <person name="Diaz-Moreno S.M."/>
            <person name="Dumas B."/>
            <person name="Fan L."/>
            <person name="Gaulin E."/>
            <person name="Govers F."/>
            <person name="Grenville-Briggs L.J."/>
            <person name="Horner N.R."/>
            <person name="Levin J.Z."/>
            <person name="Mammella M."/>
            <person name="Meijer H.J."/>
            <person name="Morris P."/>
            <person name="Nusbaum C."/>
            <person name="Oome S."/>
            <person name="Phillips A.J."/>
            <person name="van Rooyen D."/>
            <person name="Rzeszutek E."/>
            <person name="Saraiva M."/>
            <person name="Secombes C.J."/>
            <person name="Seidl M.F."/>
            <person name="Snel B."/>
            <person name="Stassen J.H."/>
            <person name="Sykes S."/>
            <person name="Tripathy S."/>
            <person name="van den Berg H."/>
            <person name="Vega-Arreguin J.C."/>
            <person name="Wawra S."/>
            <person name="Young S.K."/>
            <person name="Zeng Q."/>
            <person name="Dieguez-Uribeondo J."/>
            <person name="Russ C."/>
            <person name="Tyler B.M."/>
            <person name="van West P."/>
        </authorList>
    </citation>
    <scope>NUCLEOTIDE SEQUENCE [LARGE SCALE GENOMIC DNA]</scope>
    <source>
        <strain evidence="4 5">CBS 223.65</strain>
    </source>
</reference>
<evidence type="ECO:0000256" key="1">
    <source>
        <dbReference type="SAM" id="Coils"/>
    </source>
</evidence>
<dbReference type="SMART" id="SM01411">
    <property type="entry name" value="Ephrin_rec_like"/>
    <property type="match status" value="38"/>
</dbReference>
<dbReference type="STRING" id="695850.A0A067CMH4"/>
<keyword evidence="5" id="KW-1185">Reference proteome</keyword>
<dbReference type="KEGG" id="spar:SPRG_22196"/>
<organism evidence="4 5">
    <name type="scientific">Saprolegnia parasitica (strain CBS 223.65)</name>
    <dbReference type="NCBI Taxonomy" id="695850"/>
    <lineage>
        <taxon>Eukaryota</taxon>
        <taxon>Sar</taxon>
        <taxon>Stramenopiles</taxon>
        <taxon>Oomycota</taxon>
        <taxon>Saprolegniomycetes</taxon>
        <taxon>Saprolegniales</taxon>
        <taxon>Saprolegniaceae</taxon>
        <taxon>Saprolegnia</taxon>
    </lineage>
</organism>
<feature type="chain" id="PRO_5001637921" evidence="3">
    <location>
        <begin position="21"/>
        <end position="4457"/>
    </location>
</feature>
<dbReference type="PANTHER" id="PTHR47236">
    <property type="entry name" value="GENE, 32742-RELATED-RELATED"/>
    <property type="match status" value="1"/>
</dbReference>
<keyword evidence="2" id="KW-0812">Transmembrane</keyword>